<accession>A0A4V2UY37</accession>
<evidence type="ECO:0000259" key="3">
    <source>
        <dbReference type="Pfam" id="PF18912"/>
    </source>
</evidence>
<dbReference type="InterPro" id="IPR051910">
    <property type="entry name" value="ComF/GntX_DNA_util-trans"/>
</dbReference>
<dbReference type="SUPFAM" id="SSF53271">
    <property type="entry name" value="PRTase-like"/>
    <property type="match status" value="1"/>
</dbReference>
<comment type="similarity">
    <text evidence="1">Belongs to the ComF/GntX family.</text>
</comment>
<evidence type="ECO:0000313" key="4">
    <source>
        <dbReference type="EMBL" id="TCT05888.1"/>
    </source>
</evidence>
<sequence length="247" mass="26505">MRSVGQRLGRLARALVDLLLPPRCPACQGAVVATGLCAVCWARTQFIAAPLCERLGTPFAYDAGPGIISPAAIADPPAYGRARAVARYEGPARSLVHALKYRDRLEIAALMARLMARSGAELIADCDVIVPVPLHRRRLFARRFNQSALLAAALARHAGRDYEACALLRIRPTRQQVGLSARQRRRNVAGAFRVAPAARPMIEGRHVLLVDDVLTTGATVDACAKTCLRAGAASVDVLVFARVVAQT</sequence>
<organism evidence="4 5">
    <name type="scientific">Tepidamorphus gemmatus</name>
    <dbReference type="NCBI Taxonomy" id="747076"/>
    <lineage>
        <taxon>Bacteria</taxon>
        <taxon>Pseudomonadati</taxon>
        <taxon>Pseudomonadota</taxon>
        <taxon>Alphaproteobacteria</taxon>
        <taxon>Hyphomicrobiales</taxon>
        <taxon>Tepidamorphaceae</taxon>
        <taxon>Tepidamorphus</taxon>
    </lineage>
</organism>
<dbReference type="PANTHER" id="PTHR47505:SF1">
    <property type="entry name" value="DNA UTILIZATION PROTEIN YHGH"/>
    <property type="match status" value="1"/>
</dbReference>
<dbReference type="CDD" id="cd06223">
    <property type="entry name" value="PRTases_typeI"/>
    <property type="match status" value="1"/>
</dbReference>
<feature type="domain" description="Double zinc ribbon" evidence="3">
    <location>
        <begin position="15"/>
        <end position="62"/>
    </location>
</feature>
<dbReference type="InterPro" id="IPR044005">
    <property type="entry name" value="DZR_2"/>
</dbReference>
<comment type="caution">
    <text evidence="4">The sequence shown here is derived from an EMBL/GenBank/DDBJ whole genome shotgun (WGS) entry which is preliminary data.</text>
</comment>
<evidence type="ECO:0000256" key="1">
    <source>
        <dbReference type="ARBA" id="ARBA00008007"/>
    </source>
</evidence>
<dbReference type="Pfam" id="PF18912">
    <property type="entry name" value="DZR_2"/>
    <property type="match status" value="1"/>
</dbReference>
<feature type="domain" description="Phosphoribosyltransferase" evidence="2">
    <location>
        <begin position="148"/>
        <end position="242"/>
    </location>
</feature>
<evidence type="ECO:0000313" key="5">
    <source>
        <dbReference type="Proteomes" id="UP000295678"/>
    </source>
</evidence>
<reference evidence="4 5" key="1">
    <citation type="submission" date="2019-03" db="EMBL/GenBank/DDBJ databases">
        <title>Genomic Encyclopedia of Type Strains, Phase IV (KMG-IV): sequencing the most valuable type-strain genomes for metagenomic binning, comparative biology and taxonomic classification.</title>
        <authorList>
            <person name="Goeker M."/>
        </authorList>
    </citation>
    <scope>NUCLEOTIDE SEQUENCE [LARGE SCALE GENOMIC DNA]</scope>
    <source>
        <strain evidence="4 5">DSM 19345</strain>
    </source>
</reference>
<dbReference type="PANTHER" id="PTHR47505">
    <property type="entry name" value="DNA UTILIZATION PROTEIN YHGH"/>
    <property type="match status" value="1"/>
</dbReference>
<dbReference type="Pfam" id="PF00156">
    <property type="entry name" value="Pribosyltran"/>
    <property type="match status" value="1"/>
</dbReference>
<dbReference type="InterPro" id="IPR029057">
    <property type="entry name" value="PRTase-like"/>
</dbReference>
<name>A0A4V2UY37_9HYPH</name>
<dbReference type="EMBL" id="SMAK01000012">
    <property type="protein sequence ID" value="TCT05888.1"/>
    <property type="molecule type" value="Genomic_DNA"/>
</dbReference>
<keyword evidence="5" id="KW-1185">Reference proteome</keyword>
<dbReference type="Proteomes" id="UP000295678">
    <property type="component" value="Unassembled WGS sequence"/>
</dbReference>
<dbReference type="Gene3D" id="3.40.50.2020">
    <property type="match status" value="1"/>
</dbReference>
<dbReference type="OrthoDB" id="9779910at2"/>
<evidence type="ECO:0000259" key="2">
    <source>
        <dbReference type="Pfam" id="PF00156"/>
    </source>
</evidence>
<proteinExistence type="inferred from homology"/>
<gene>
    <name evidence="4" type="ORF">EDC22_11258</name>
</gene>
<dbReference type="AlphaFoldDB" id="A0A4V2UY37"/>
<protein>
    <submittedName>
        <fullName evidence="4">ComF family protein</fullName>
    </submittedName>
</protein>
<dbReference type="InterPro" id="IPR000836">
    <property type="entry name" value="PRTase_dom"/>
</dbReference>